<organism evidence="1 2">
    <name type="scientific">Pseudosulfitobacter pseudonitzschiae</name>
    <dbReference type="NCBI Taxonomy" id="1402135"/>
    <lineage>
        <taxon>Bacteria</taxon>
        <taxon>Pseudomonadati</taxon>
        <taxon>Pseudomonadota</taxon>
        <taxon>Alphaproteobacteria</taxon>
        <taxon>Rhodobacterales</taxon>
        <taxon>Roseobacteraceae</taxon>
        <taxon>Pseudosulfitobacter</taxon>
    </lineage>
</organism>
<dbReference type="Proteomes" id="UP000199754">
    <property type="component" value="Chromosome"/>
</dbReference>
<accession>A0A221JY29</accession>
<evidence type="ECO:0000313" key="1">
    <source>
        <dbReference type="EMBL" id="ASM71540.1"/>
    </source>
</evidence>
<gene>
    <name evidence="1" type="ORF">SULPSESMR1_00709</name>
</gene>
<dbReference type="AlphaFoldDB" id="A0A221JY29"/>
<dbReference type="EMBL" id="CP022415">
    <property type="protein sequence ID" value="ASM71540.1"/>
    <property type="molecule type" value="Genomic_DNA"/>
</dbReference>
<reference evidence="1 2" key="1">
    <citation type="submission" date="2017-07" db="EMBL/GenBank/DDBJ databases">
        <title>Genome Sequence of Sulfitobacter pseudonitzschiae Strain SMR1 Isolated from a culture of the Diatom Skeletonema marinoi.</title>
        <authorList>
            <person name="Topel M."/>
            <person name="Pinder M.I.M."/>
            <person name="Johansson O.N."/>
            <person name="Kourtchenko O."/>
            <person name="Godhe A."/>
            <person name="Clarke A.K."/>
        </authorList>
    </citation>
    <scope>NUCLEOTIDE SEQUENCE [LARGE SCALE GENOMIC DNA]</scope>
    <source>
        <strain evidence="1 2">SMR1</strain>
    </source>
</reference>
<protein>
    <submittedName>
        <fullName evidence="1">Transposase</fullName>
    </submittedName>
</protein>
<name>A0A221JY29_9RHOB</name>
<sequence length="87" mass="9708">MLHDETANLFSPRRHKLTAVAYRQKRTQTLSDWSKCTCAFKASPGENASKPPICAFYDPSSRFRNRRNLGSPVRVTLSRIPGGALDG</sequence>
<evidence type="ECO:0000313" key="2">
    <source>
        <dbReference type="Proteomes" id="UP000199754"/>
    </source>
</evidence>
<keyword evidence="2" id="KW-1185">Reference proteome</keyword>
<proteinExistence type="predicted"/>
<dbReference type="KEGG" id="spse:SULPSESMR1_00709"/>